<dbReference type="PANTHER" id="PTHR33449">
    <property type="entry name" value="NUCLEOID-ASSOCIATED PROTEIN YBAB"/>
    <property type="match status" value="1"/>
</dbReference>
<evidence type="ECO:0000313" key="2">
    <source>
        <dbReference type="EMBL" id="OGL87941.1"/>
    </source>
</evidence>
<organism evidence="2 3">
    <name type="scientific">Candidatus Uhrbacteria bacterium RIFCSPLOWO2_02_FULL_48_18</name>
    <dbReference type="NCBI Taxonomy" id="1802408"/>
    <lineage>
        <taxon>Bacteria</taxon>
        <taxon>Candidatus Uhriibacteriota</taxon>
    </lineage>
</organism>
<evidence type="ECO:0008006" key="4">
    <source>
        <dbReference type="Google" id="ProtNLM"/>
    </source>
</evidence>
<dbReference type="EMBL" id="MGEQ01000002">
    <property type="protein sequence ID" value="OGL87941.1"/>
    <property type="molecule type" value="Genomic_DNA"/>
</dbReference>
<dbReference type="InterPro" id="IPR036894">
    <property type="entry name" value="YbaB-like_sf"/>
</dbReference>
<dbReference type="GO" id="GO:0005829">
    <property type="term" value="C:cytosol"/>
    <property type="evidence" value="ECO:0007669"/>
    <property type="project" value="TreeGrafter"/>
</dbReference>
<dbReference type="PIRSF" id="PIRSF004555">
    <property type="entry name" value="UCP004555"/>
    <property type="match status" value="1"/>
</dbReference>
<name>A0A1F7VBY4_9BACT</name>
<dbReference type="AlphaFoldDB" id="A0A1F7VBY4"/>
<evidence type="ECO:0000313" key="3">
    <source>
        <dbReference type="Proteomes" id="UP000176593"/>
    </source>
</evidence>
<dbReference type="InterPro" id="IPR004401">
    <property type="entry name" value="YbaB/EbfC"/>
</dbReference>
<reference evidence="2 3" key="1">
    <citation type="journal article" date="2016" name="Nat. Commun.">
        <title>Thousands of microbial genomes shed light on interconnected biogeochemical processes in an aquifer system.</title>
        <authorList>
            <person name="Anantharaman K."/>
            <person name="Brown C.T."/>
            <person name="Hug L.A."/>
            <person name="Sharon I."/>
            <person name="Castelle C.J."/>
            <person name="Probst A.J."/>
            <person name="Thomas B.C."/>
            <person name="Singh A."/>
            <person name="Wilkins M.J."/>
            <person name="Karaoz U."/>
            <person name="Brodie E.L."/>
            <person name="Williams K.H."/>
            <person name="Hubbard S.S."/>
            <person name="Banfield J.F."/>
        </authorList>
    </citation>
    <scope>NUCLEOTIDE SEQUENCE [LARGE SCALE GENOMIC DNA]</scope>
</reference>
<accession>A0A1F7VBY4</accession>
<gene>
    <name evidence="2" type="ORF">A3I41_02425</name>
</gene>
<dbReference type="GO" id="GO:0003677">
    <property type="term" value="F:DNA binding"/>
    <property type="evidence" value="ECO:0007669"/>
    <property type="project" value="UniProtKB-KW"/>
</dbReference>
<keyword evidence="1" id="KW-0238">DNA-binding</keyword>
<protein>
    <recommendedName>
        <fullName evidence="4">Nucleoid-associated protein</fullName>
    </recommendedName>
</protein>
<evidence type="ECO:0000256" key="1">
    <source>
        <dbReference type="ARBA" id="ARBA00023125"/>
    </source>
</evidence>
<proteinExistence type="predicted"/>
<dbReference type="PANTHER" id="PTHR33449:SF1">
    <property type="entry name" value="NUCLEOID-ASSOCIATED PROTEIN YBAB"/>
    <property type="match status" value="1"/>
</dbReference>
<sequence>MFSKLKQFKDMKDQAKHMEAELATVVSEGEAAWGKVKVTVNGNRDMIGCAIDPSMTSDLSKLQDALCEAHKDAIKKMQFKLAKKVQEMGGLDMLKNLGG</sequence>
<dbReference type="Proteomes" id="UP000176593">
    <property type="component" value="Unassembled WGS sequence"/>
</dbReference>
<dbReference type="Gene3D" id="3.30.1310.10">
    <property type="entry name" value="Nucleoid-associated protein YbaB-like domain"/>
    <property type="match status" value="1"/>
</dbReference>
<comment type="caution">
    <text evidence="2">The sequence shown here is derived from an EMBL/GenBank/DDBJ whole genome shotgun (WGS) entry which is preliminary data.</text>
</comment>
<dbReference type="SUPFAM" id="SSF82607">
    <property type="entry name" value="YbaB-like"/>
    <property type="match status" value="1"/>
</dbReference>
<dbReference type="Pfam" id="PF02575">
    <property type="entry name" value="YbaB_DNA_bd"/>
    <property type="match status" value="1"/>
</dbReference>